<dbReference type="EMBL" id="JADCNM010000382">
    <property type="protein sequence ID" value="KAG0447950.1"/>
    <property type="molecule type" value="Genomic_DNA"/>
</dbReference>
<gene>
    <name evidence="2" type="ORF">HPP92_028034</name>
    <name evidence="1" type="ORF">HPP92_028063</name>
</gene>
<dbReference type="EMBL" id="JADCNL010000381">
    <property type="protein sequence ID" value="KAG0448039.1"/>
    <property type="molecule type" value="Genomic_DNA"/>
</dbReference>
<dbReference type="AlphaFoldDB" id="A0A835P6M5"/>
<evidence type="ECO:0000313" key="1">
    <source>
        <dbReference type="EMBL" id="KAG0447950.1"/>
    </source>
</evidence>
<dbReference type="Proteomes" id="UP000639772">
    <property type="component" value="Unassembled WGS sequence"/>
</dbReference>
<reference evidence="3 4" key="1">
    <citation type="journal article" date="2020" name="Nat. Food">
        <title>A phased Vanilla planifolia genome enables genetic improvement of flavour and production.</title>
        <authorList>
            <person name="Hasing T."/>
            <person name="Tang H."/>
            <person name="Brym M."/>
            <person name="Khazi F."/>
            <person name="Huang T."/>
            <person name="Chambers A.H."/>
        </authorList>
    </citation>
    <scope>NUCLEOTIDE SEQUENCE [LARGE SCALE GENOMIC DNA]</scope>
    <source>
        <tissue evidence="1">Leaf</tissue>
    </source>
</reference>
<evidence type="ECO:0000313" key="3">
    <source>
        <dbReference type="Proteomes" id="UP000636800"/>
    </source>
</evidence>
<sequence length="179" mass="20059">MALDGEGLGFAGDDAPRAVFPSIVITKAHWCHGGYGPKRMLMLVMRLNPKRGIVLILRWSQPYSSYIMVDMRPHAILRLDLAAATFNGFTHEDPNRGVTPLTQEQPSIERRAWASRWSSHWALRERFRCGGAFPAVPDCMEAAGIHETTYNSIMKVMDIRKDSAEILCSVVIYNVSGHC</sequence>
<dbReference type="Proteomes" id="UP000636800">
    <property type="component" value="Unassembled WGS sequence"/>
</dbReference>
<name>A0A835P6M5_VANPL</name>
<comment type="caution">
    <text evidence="1">The sequence shown here is derived from an EMBL/GenBank/DDBJ whole genome shotgun (WGS) entry which is preliminary data.</text>
</comment>
<protein>
    <submittedName>
        <fullName evidence="1">Uncharacterized protein</fullName>
    </submittedName>
</protein>
<proteinExistence type="predicted"/>
<evidence type="ECO:0000313" key="2">
    <source>
        <dbReference type="EMBL" id="KAG0448039.1"/>
    </source>
</evidence>
<organism evidence="1 4">
    <name type="scientific">Vanilla planifolia</name>
    <name type="common">Vanilla</name>
    <dbReference type="NCBI Taxonomy" id="51239"/>
    <lineage>
        <taxon>Eukaryota</taxon>
        <taxon>Viridiplantae</taxon>
        <taxon>Streptophyta</taxon>
        <taxon>Embryophyta</taxon>
        <taxon>Tracheophyta</taxon>
        <taxon>Spermatophyta</taxon>
        <taxon>Magnoliopsida</taxon>
        <taxon>Liliopsida</taxon>
        <taxon>Asparagales</taxon>
        <taxon>Orchidaceae</taxon>
        <taxon>Vanilloideae</taxon>
        <taxon>Vanilleae</taxon>
        <taxon>Vanilla</taxon>
    </lineage>
</organism>
<evidence type="ECO:0000313" key="4">
    <source>
        <dbReference type="Proteomes" id="UP000639772"/>
    </source>
</evidence>
<keyword evidence="3" id="KW-1185">Reference proteome</keyword>
<accession>A0A835P6M5</accession>